<evidence type="ECO:0000313" key="3">
    <source>
        <dbReference type="Proteomes" id="UP000671852"/>
    </source>
</evidence>
<evidence type="ECO:0000313" key="2">
    <source>
        <dbReference type="EMBL" id="QSZ42417.1"/>
    </source>
</evidence>
<dbReference type="PANTHER" id="PTHR47505">
    <property type="entry name" value="DNA UTILIZATION PROTEIN YHGH"/>
    <property type="match status" value="1"/>
</dbReference>
<gene>
    <name evidence="2" type="ORF">GJV85_09955</name>
</gene>
<name>A0A975B1D2_9BACT</name>
<comment type="similarity">
    <text evidence="1">Belongs to the ComF/GntX family.</text>
</comment>
<dbReference type="PANTHER" id="PTHR47505:SF1">
    <property type="entry name" value="DNA UTILIZATION PROTEIN YHGH"/>
    <property type="match status" value="1"/>
</dbReference>
<dbReference type="KEGG" id="saqt:GJV85_09955"/>
<protein>
    <submittedName>
        <fullName evidence="2">ComF family protein</fullName>
    </submittedName>
</protein>
<dbReference type="SUPFAM" id="SSF53271">
    <property type="entry name" value="PRTase-like"/>
    <property type="match status" value="1"/>
</dbReference>
<dbReference type="CDD" id="cd06223">
    <property type="entry name" value="PRTases_typeI"/>
    <property type="match status" value="1"/>
</dbReference>
<sequence length="191" mass="21963">MKCLMCESFSFTHICHSCQQLFLTPKIYKRRLSNNIEVISFYKYGDIKDLLHTKHTDLGFYIYATLAELSFKKFADEFHFNEPVVSIPIDDNITSGYSHTALINNSLKSQNIKPLFNKLRAKNSLSYSGKSREFRLLNPRDFVLNDFKEELVILVDDIVTTGATLSEAATKLKTQNKEILFCLTLCDVSKK</sequence>
<accession>A0A975B1D2</accession>
<dbReference type="Proteomes" id="UP000671852">
    <property type="component" value="Chromosome"/>
</dbReference>
<dbReference type="EMBL" id="CP046072">
    <property type="protein sequence ID" value="QSZ42417.1"/>
    <property type="molecule type" value="Genomic_DNA"/>
</dbReference>
<dbReference type="Gene3D" id="3.40.50.2020">
    <property type="match status" value="1"/>
</dbReference>
<dbReference type="AlphaFoldDB" id="A0A975B1D2"/>
<keyword evidence="3" id="KW-1185">Reference proteome</keyword>
<dbReference type="InterPro" id="IPR000836">
    <property type="entry name" value="PRTase_dom"/>
</dbReference>
<evidence type="ECO:0000256" key="1">
    <source>
        <dbReference type="ARBA" id="ARBA00008007"/>
    </source>
</evidence>
<dbReference type="InterPro" id="IPR051910">
    <property type="entry name" value="ComF/GntX_DNA_util-trans"/>
</dbReference>
<reference evidence="2" key="2">
    <citation type="submission" date="2021-04" db="EMBL/GenBank/DDBJ databases">
        <title>Isolation and characterization of a novel species of the genus Sulfurimonas.</title>
        <authorList>
            <person name="Fukui M."/>
        </authorList>
    </citation>
    <scope>NUCLEOTIDE SEQUENCE</scope>
    <source>
        <strain evidence="2">H1576</strain>
    </source>
</reference>
<proteinExistence type="inferred from homology"/>
<organism evidence="2 3">
    <name type="scientific">Sulfurimonas aquatica</name>
    <dbReference type="NCBI Taxonomy" id="2672570"/>
    <lineage>
        <taxon>Bacteria</taxon>
        <taxon>Pseudomonadati</taxon>
        <taxon>Campylobacterota</taxon>
        <taxon>Epsilonproteobacteria</taxon>
        <taxon>Campylobacterales</taxon>
        <taxon>Sulfurimonadaceae</taxon>
        <taxon>Sulfurimonas</taxon>
    </lineage>
</organism>
<dbReference type="RefSeq" id="WP_207561232.1">
    <property type="nucleotide sequence ID" value="NZ_CP046072.1"/>
</dbReference>
<dbReference type="InterPro" id="IPR029057">
    <property type="entry name" value="PRTase-like"/>
</dbReference>
<reference evidence="2" key="1">
    <citation type="submission" date="2019-11" db="EMBL/GenBank/DDBJ databases">
        <authorList>
            <person name="Kojima H."/>
        </authorList>
    </citation>
    <scope>NUCLEOTIDE SEQUENCE</scope>
    <source>
        <strain evidence="2">H1576</strain>
    </source>
</reference>